<dbReference type="STRING" id="641524.ADICYQ_0144"/>
<gene>
    <name evidence="1" type="ORF">ADICYQ_0144</name>
</gene>
<protein>
    <submittedName>
        <fullName evidence="1">Uncharacterized protein</fullName>
    </submittedName>
</protein>
<evidence type="ECO:0000313" key="1">
    <source>
        <dbReference type="EMBL" id="EPR71673.1"/>
    </source>
</evidence>
<sequence length="40" mass="4513">MPRVKILKVLAKCLIEKIVPLHFELRITKSSPVLNTTPAN</sequence>
<dbReference type="AlphaFoldDB" id="S7X6K3"/>
<dbReference type="Proteomes" id="UP000014974">
    <property type="component" value="Unassembled WGS sequence"/>
</dbReference>
<dbReference type="EMBL" id="ATNM01000004">
    <property type="protein sequence ID" value="EPR71673.1"/>
    <property type="molecule type" value="Genomic_DNA"/>
</dbReference>
<reference evidence="1 2" key="1">
    <citation type="journal article" date="2013" name="Genome Announc.">
        <title>Draft Genome Sequence of Cyclobacterium qasimii Strain M12-11BT, Isolated from Arctic Marine Sediment.</title>
        <authorList>
            <person name="Shivaji S."/>
            <person name="Ara S."/>
            <person name="Singh A."/>
            <person name="Kumar Pinnaka A."/>
        </authorList>
    </citation>
    <scope>NUCLEOTIDE SEQUENCE [LARGE SCALE GENOMIC DNA]</scope>
    <source>
        <strain evidence="1 2">M12-11B</strain>
    </source>
</reference>
<comment type="caution">
    <text evidence="1">The sequence shown here is derived from an EMBL/GenBank/DDBJ whole genome shotgun (WGS) entry which is preliminary data.</text>
</comment>
<name>S7X6K3_9BACT</name>
<accession>S7X6K3</accession>
<organism evidence="1 2">
    <name type="scientific">Cyclobacterium qasimii M12-11B</name>
    <dbReference type="NCBI Taxonomy" id="641524"/>
    <lineage>
        <taxon>Bacteria</taxon>
        <taxon>Pseudomonadati</taxon>
        <taxon>Bacteroidota</taxon>
        <taxon>Cytophagia</taxon>
        <taxon>Cytophagales</taxon>
        <taxon>Cyclobacteriaceae</taxon>
        <taxon>Cyclobacterium</taxon>
    </lineage>
</organism>
<evidence type="ECO:0000313" key="2">
    <source>
        <dbReference type="Proteomes" id="UP000014974"/>
    </source>
</evidence>
<proteinExistence type="predicted"/>